<dbReference type="Pfam" id="PF00916">
    <property type="entry name" value="Sulfate_transp"/>
    <property type="match status" value="1"/>
</dbReference>
<dbReference type="GO" id="GO:0055085">
    <property type="term" value="P:transmembrane transport"/>
    <property type="evidence" value="ECO:0007669"/>
    <property type="project" value="InterPro"/>
</dbReference>
<accession>A0A7C9K9L3</accession>
<keyword evidence="3 5" id="KW-1133">Transmembrane helix</keyword>
<dbReference type="InterPro" id="IPR002645">
    <property type="entry name" value="STAS_dom"/>
</dbReference>
<comment type="caution">
    <text evidence="7">The sequence shown here is derived from an EMBL/GenBank/DDBJ whole genome shotgun (WGS) entry which is preliminary data.</text>
</comment>
<dbReference type="EMBL" id="JAAFGW010000025">
    <property type="protein sequence ID" value="NDP47352.1"/>
    <property type="molecule type" value="Genomic_DNA"/>
</dbReference>
<evidence type="ECO:0000256" key="4">
    <source>
        <dbReference type="ARBA" id="ARBA00023136"/>
    </source>
</evidence>
<dbReference type="InterPro" id="IPR001902">
    <property type="entry name" value="SLC26A/SulP_fam"/>
</dbReference>
<evidence type="ECO:0000313" key="8">
    <source>
        <dbReference type="Proteomes" id="UP000483432"/>
    </source>
</evidence>
<feature type="transmembrane region" description="Helical" evidence="5">
    <location>
        <begin position="336"/>
        <end position="356"/>
    </location>
</feature>
<evidence type="ECO:0000313" key="7">
    <source>
        <dbReference type="EMBL" id="NDP47352.1"/>
    </source>
</evidence>
<feature type="transmembrane region" description="Helical" evidence="5">
    <location>
        <begin position="311"/>
        <end position="330"/>
    </location>
</feature>
<dbReference type="PROSITE" id="PS50801">
    <property type="entry name" value="STAS"/>
    <property type="match status" value="1"/>
</dbReference>
<protein>
    <submittedName>
        <fullName evidence="7">SulP family inorganic anion transporter</fullName>
    </submittedName>
</protein>
<feature type="transmembrane region" description="Helical" evidence="5">
    <location>
        <begin position="227"/>
        <end position="250"/>
    </location>
</feature>
<proteinExistence type="predicted"/>
<name>A0A7C9K9L3_9PROT</name>
<evidence type="ECO:0000256" key="1">
    <source>
        <dbReference type="ARBA" id="ARBA00004141"/>
    </source>
</evidence>
<dbReference type="InterPro" id="IPR036513">
    <property type="entry name" value="STAS_dom_sf"/>
</dbReference>
<evidence type="ECO:0000256" key="3">
    <source>
        <dbReference type="ARBA" id="ARBA00022989"/>
    </source>
</evidence>
<sequence>MRYFSKQRFGKDLSSGLTTTLVTIPDALASAVLAGLNPVYGLYAVMIGTPVAALAMSSQLMYVANTGALAVATGSALSGYSGDALLQALVVVTFLVGLIQLGLGLLRLGAITRFVSNAVMIGFMTAIMARIILGQLGELTGFKSDADNPVLQALDLAGNLAHVHGPTFAAGLFAVALIVLVERTRLRHFSMILAVLATSLAVYGLGLDSVRIVADLADIPDSLPLPALPQFGLVMELLPSAAAIALIGLVQSAGVSRSIPNPDGNFPNVSRDFAGQGIANLVASLFKGMPTGGTMSETAVHVGAGATSRWAAVYSGLMILAFVLLLGSMVEQIAKPAIAALLIVAAVQVIKVGEILDVWRTSLTARTVMVATFVATLALSVEQSVLLGVVLSAVLYLYHASMDVHVMEMVATPDGDFEEHPTPRELPGGKVTVINLYGSLFFAAADLLAEQLPSSRNAQRAVVILRLRGRSNLGSTIYNVLERYAAQLSKHGGKLILSGVSDVLYPQLVRTDLFKFVGEEYLVRAERRPAAAMRTAMALGEAWLENRSGRE</sequence>
<dbReference type="CDD" id="cd07042">
    <property type="entry name" value="STAS_SulP_like_sulfate_transporter"/>
    <property type="match status" value="1"/>
</dbReference>
<feature type="transmembrane region" description="Helical" evidence="5">
    <location>
        <begin position="118"/>
        <end position="136"/>
    </location>
</feature>
<reference evidence="7 8" key="1">
    <citation type="submission" date="2019-09" db="EMBL/GenBank/DDBJ databases">
        <title>H2 Metabolism Revealed by Metagenomic Analysis in Subglacial Sediment of East Antarctica.</title>
        <authorList>
            <person name="Yang Z."/>
            <person name="Zhang Y."/>
            <person name="Lv Y."/>
            <person name="Yan W."/>
            <person name="Xiao X."/>
            <person name="Sun B."/>
            <person name="Ma H."/>
        </authorList>
    </citation>
    <scope>NUCLEOTIDE SEQUENCE [LARGE SCALE GENOMIC DNA]</scope>
    <source>
        <strain evidence="7">Bin2_2</strain>
    </source>
</reference>
<dbReference type="PANTHER" id="PTHR11814">
    <property type="entry name" value="SULFATE TRANSPORTER"/>
    <property type="match status" value="1"/>
</dbReference>
<feature type="transmembrane region" description="Helical" evidence="5">
    <location>
        <begin position="86"/>
        <end position="106"/>
    </location>
</feature>
<feature type="transmembrane region" description="Helical" evidence="5">
    <location>
        <begin position="156"/>
        <end position="181"/>
    </location>
</feature>
<dbReference type="GO" id="GO:0016020">
    <property type="term" value="C:membrane"/>
    <property type="evidence" value="ECO:0007669"/>
    <property type="project" value="UniProtKB-SubCell"/>
</dbReference>
<feature type="transmembrane region" description="Helical" evidence="5">
    <location>
        <begin position="39"/>
        <end position="55"/>
    </location>
</feature>
<dbReference type="Proteomes" id="UP000483432">
    <property type="component" value="Unassembled WGS sequence"/>
</dbReference>
<dbReference type="SUPFAM" id="SSF52091">
    <property type="entry name" value="SpoIIaa-like"/>
    <property type="match status" value="1"/>
</dbReference>
<dbReference type="InterPro" id="IPR011547">
    <property type="entry name" value="SLC26A/SulP_dom"/>
</dbReference>
<evidence type="ECO:0000256" key="5">
    <source>
        <dbReference type="SAM" id="Phobius"/>
    </source>
</evidence>
<gene>
    <name evidence="7" type="ORF">GZ085_02975</name>
</gene>
<dbReference type="Gene3D" id="3.30.750.24">
    <property type="entry name" value="STAS domain"/>
    <property type="match status" value="1"/>
</dbReference>
<dbReference type="Pfam" id="PF01740">
    <property type="entry name" value="STAS"/>
    <property type="match status" value="1"/>
</dbReference>
<organism evidence="7 8">
    <name type="scientific">Sulfuriferula multivorans</name>
    <dbReference type="NCBI Taxonomy" id="1559896"/>
    <lineage>
        <taxon>Bacteria</taxon>
        <taxon>Pseudomonadati</taxon>
        <taxon>Pseudomonadota</taxon>
        <taxon>Betaproteobacteria</taxon>
        <taxon>Nitrosomonadales</taxon>
        <taxon>Sulfuricellaceae</taxon>
        <taxon>Sulfuriferula</taxon>
    </lineage>
</organism>
<comment type="subcellular location">
    <subcellularLocation>
        <location evidence="1">Membrane</location>
        <topology evidence="1">Multi-pass membrane protein</topology>
    </subcellularLocation>
</comment>
<feature type="transmembrane region" description="Helical" evidence="5">
    <location>
        <begin position="368"/>
        <end position="398"/>
    </location>
</feature>
<dbReference type="AlphaFoldDB" id="A0A7C9K9L3"/>
<keyword evidence="2 5" id="KW-0812">Transmembrane</keyword>
<feature type="transmembrane region" description="Helical" evidence="5">
    <location>
        <begin position="188"/>
        <end position="207"/>
    </location>
</feature>
<feature type="domain" description="STAS" evidence="6">
    <location>
        <begin position="431"/>
        <end position="518"/>
    </location>
</feature>
<keyword evidence="4 5" id="KW-0472">Membrane</keyword>
<evidence type="ECO:0000259" key="6">
    <source>
        <dbReference type="PROSITE" id="PS50801"/>
    </source>
</evidence>
<evidence type="ECO:0000256" key="2">
    <source>
        <dbReference type="ARBA" id="ARBA00022692"/>
    </source>
</evidence>